<gene>
    <name evidence="2" type="ORF">ABTW24_04485</name>
</gene>
<evidence type="ECO:0000313" key="3">
    <source>
        <dbReference type="Proteomes" id="UP001566204"/>
    </source>
</evidence>
<name>A0ABV4H9B7_9SPHI</name>
<dbReference type="Pfam" id="PF00717">
    <property type="entry name" value="Peptidase_S24"/>
    <property type="match status" value="1"/>
</dbReference>
<dbReference type="RefSeq" id="WP_370481235.1">
    <property type="nucleotide sequence ID" value="NZ_JBEOQA010000001.1"/>
</dbReference>
<dbReference type="CDD" id="cd06462">
    <property type="entry name" value="Peptidase_S24_S26"/>
    <property type="match status" value="1"/>
</dbReference>
<dbReference type="EMBL" id="JBEOQB010000001">
    <property type="protein sequence ID" value="MEZ0450847.1"/>
    <property type="molecule type" value="Genomic_DNA"/>
</dbReference>
<protein>
    <submittedName>
        <fullName evidence="2">S24/S26 family peptidase</fullName>
    </submittedName>
</protein>
<dbReference type="SUPFAM" id="SSF51306">
    <property type="entry name" value="LexA/Signal peptidase"/>
    <property type="match status" value="1"/>
</dbReference>
<sequence>MSGGTKDSNTRIISNDFYFAEVQRMLDEGKEVRIRIKGGSMRPFISDGDTVLLRAYKGEVLTKGCNVLALHEGKYVFHRYVAASGGKLILAGDGNLVLREYIGKDDIIAVALSHTPQNSGREIDLNSGWARLRGLSWYHLRLPRRIIAKLGRMLSNRNAPDEKK</sequence>
<keyword evidence="3" id="KW-1185">Reference proteome</keyword>
<organism evidence="2 3">
    <name type="scientific">Sphingobacterium thalpophilum</name>
    <dbReference type="NCBI Taxonomy" id="259"/>
    <lineage>
        <taxon>Bacteria</taxon>
        <taxon>Pseudomonadati</taxon>
        <taxon>Bacteroidota</taxon>
        <taxon>Sphingobacteriia</taxon>
        <taxon>Sphingobacteriales</taxon>
        <taxon>Sphingobacteriaceae</taxon>
        <taxon>Sphingobacterium</taxon>
    </lineage>
</organism>
<reference evidence="2 3" key="1">
    <citation type="submission" date="2024-06" db="EMBL/GenBank/DDBJ databases">
        <title>Soil Sphingobacterium thalpophilum.</title>
        <authorList>
            <person name="Yang J."/>
            <person name="Li J."/>
        </authorList>
    </citation>
    <scope>NUCLEOTIDE SEQUENCE [LARGE SCALE GENOMIC DNA]</scope>
    <source>
        <strain evidence="2 3">22g91tb</strain>
    </source>
</reference>
<proteinExistence type="predicted"/>
<dbReference type="Gene3D" id="2.10.109.10">
    <property type="entry name" value="Umud Fragment, subunit A"/>
    <property type="match status" value="1"/>
</dbReference>
<evidence type="ECO:0000259" key="1">
    <source>
        <dbReference type="Pfam" id="PF00717"/>
    </source>
</evidence>
<accession>A0ABV4H9B7</accession>
<evidence type="ECO:0000313" key="2">
    <source>
        <dbReference type="EMBL" id="MEZ0450847.1"/>
    </source>
</evidence>
<comment type="caution">
    <text evidence="2">The sequence shown here is derived from an EMBL/GenBank/DDBJ whole genome shotgun (WGS) entry which is preliminary data.</text>
</comment>
<dbReference type="InterPro" id="IPR015927">
    <property type="entry name" value="Peptidase_S24_S26A/B/C"/>
</dbReference>
<dbReference type="Proteomes" id="UP001566204">
    <property type="component" value="Unassembled WGS sequence"/>
</dbReference>
<feature type="domain" description="Peptidase S24/S26A/S26B/S26C" evidence="1">
    <location>
        <begin position="23"/>
        <end position="90"/>
    </location>
</feature>
<dbReference type="InterPro" id="IPR036286">
    <property type="entry name" value="LexA/Signal_pep-like_sf"/>
</dbReference>